<evidence type="ECO:0000313" key="2">
    <source>
        <dbReference type="EMBL" id="RIY05088.1"/>
    </source>
</evidence>
<name>A0A418QIV3_9BACT</name>
<dbReference type="Proteomes" id="UP000284250">
    <property type="component" value="Unassembled WGS sequence"/>
</dbReference>
<comment type="caution">
    <text evidence="2">The sequence shown here is derived from an EMBL/GenBank/DDBJ whole genome shotgun (WGS) entry which is preliminary data.</text>
</comment>
<accession>A0A418QIV3</accession>
<reference evidence="2 3" key="1">
    <citation type="submission" date="2018-09" db="EMBL/GenBank/DDBJ databases">
        <authorList>
            <person name="Zeman M."/>
            <person name="Pardy F."/>
        </authorList>
    </citation>
    <scope>NUCLEOTIDE SEQUENCE [LARGE SCALE GENOMIC DNA]</scope>
    <source>
        <strain evidence="2 3">CCM 8852</strain>
    </source>
</reference>
<proteinExistence type="predicted"/>
<sequence length="91" mass="10383">MNVFDNWRSTLGFTLGPVVLVLLGMLFTGHFSRVPKEELEKVQAELTQARGAVQRFQECRAELAKDRPELAYQYFPYATDPKPAPARKGRK</sequence>
<evidence type="ECO:0000313" key="3">
    <source>
        <dbReference type="Proteomes" id="UP000284250"/>
    </source>
</evidence>
<dbReference type="AlphaFoldDB" id="A0A418QIV3"/>
<reference evidence="2 3" key="2">
    <citation type="submission" date="2019-01" db="EMBL/GenBank/DDBJ databases">
        <title>Hymenobacter humicola sp. nov., isolated from soils in Antarctica.</title>
        <authorList>
            <person name="Sedlacek I."/>
            <person name="Holochova P."/>
            <person name="Kralova S."/>
            <person name="Pantucek R."/>
            <person name="Stankova E."/>
            <person name="Vrbovska V."/>
            <person name="Kristofova L."/>
            <person name="Svec P."/>
            <person name="Busse H.-J."/>
        </authorList>
    </citation>
    <scope>NUCLEOTIDE SEQUENCE [LARGE SCALE GENOMIC DNA]</scope>
    <source>
        <strain evidence="2 3">CCM 8852</strain>
    </source>
</reference>
<gene>
    <name evidence="2" type="ORF">D0T11_21055</name>
</gene>
<keyword evidence="1" id="KW-1133">Transmembrane helix</keyword>
<evidence type="ECO:0000256" key="1">
    <source>
        <dbReference type="SAM" id="Phobius"/>
    </source>
</evidence>
<keyword evidence="1" id="KW-0472">Membrane</keyword>
<keyword evidence="1" id="KW-0812">Transmembrane</keyword>
<organism evidence="2 3">
    <name type="scientific">Hymenobacter rubripertinctus</name>
    <dbReference type="NCBI Taxonomy" id="2029981"/>
    <lineage>
        <taxon>Bacteria</taxon>
        <taxon>Pseudomonadati</taxon>
        <taxon>Bacteroidota</taxon>
        <taxon>Cytophagia</taxon>
        <taxon>Cytophagales</taxon>
        <taxon>Hymenobacteraceae</taxon>
        <taxon>Hymenobacter</taxon>
    </lineage>
</organism>
<protein>
    <submittedName>
        <fullName evidence="2">Uncharacterized protein</fullName>
    </submittedName>
</protein>
<dbReference type="EMBL" id="QYCN01000067">
    <property type="protein sequence ID" value="RIY05088.1"/>
    <property type="molecule type" value="Genomic_DNA"/>
</dbReference>
<feature type="transmembrane region" description="Helical" evidence="1">
    <location>
        <begin position="12"/>
        <end position="31"/>
    </location>
</feature>
<keyword evidence="3" id="KW-1185">Reference proteome</keyword>